<feature type="region of interest" description="Disordered" evidence="2">
    <location>
        <begin position="1"/>
        <end position="23"/>
    </location>
</feature>
<evidence type="ECO:0000256" key="1">
    <source>
        <dbReference type="SAM" id="Coils"/>
    </source>
</evidence>
<dbReference type="Proteomes" id="UP001153954">
    <property type="component" value="Unassembled WGS sequence"/>
</dbReference>
<reference evidence="3" key="1">
    <citation type="submission" date="2022-03" db="EMBL/GenBank/DDBJ databases">
        <authorList>
            <person name="Tunstrom K."/>
        </authorList>
    </citation>
    <scope>NUCLEOTIDE SEQUENCE</scope>
</reference>
<keyword evidence="1" id="KW-0175">Coiled coil</keyword>
<dbReference type="EMBL" id="CAKOGL010000027">
    <property type="protein sequence ID" value="CAH2105001.1"/>
    <property type="molecule type" value="Genomic_DNA"/>
</dbReference>
<keyword evidence="4" id="KW-1185">Reference proteome</keyword>
<dbReference type="AlphaFoldDB" id="A0AAU9UZS5"/>
<accession>A0AAU9UZS5</accession>
<feature type="compositionally biased region" description="Polar residues" evidence="2">
    <location>
        <begin position="9"/>
        <end position="23"/>
    </location>
</feature>
<sequence>MSLMRSPTKGASATGNSSSFPDLTNISAVDMDTKNVVVRKRKTPDNDFAHEFNAFKKEILDILKESNRCQLENMNTIGHSISSINEQLKEMKITTEQLISENGLLKSQITTLNNTVKVNEENITLLQTEIKQLKSNARTSQAPERSLVPMTTCDDAITELQERAERNCPVIKKALRLGKYDAEKTRPLKICFDSHETVKTILRNRSNYKQDGVRFFSDQTPYQQKFLAKLIQELHQREEAGETNLIIKYIKGTPKIVKTQPKN</sequence>
<name>A0AAU9UZS5_EUPED</name>
<evidence type="ECO:0000313" key="4">
    <source>
        <dbReference type="Proteomes" id="UP001153954"/>
    </source>
</evidence>
<feature type="coiled-coil region" evidence="1">
    <location>
        <begin position="81"/>
        <end position="136"/>
    </location>
</feature>
<proteinExistence type="predicted"/>
<organism evidence="3 4">
    <name type="scientific">Euphydryas editha</name>
    <name type="common">Edith's checkerspot</name>
    <dbReference type="NCBI Taxonomy" id="104508"/>
    <lineage>
        <taxon>Eukaryota</taxon>
        <taxon>Metazoa</taxon>
        <taxon>Ecdysozoa</taxon>
        <taxon>Arthropoda</taxon>
        <taxon>Hexapoda</taxon>
        <taxon>Insecta</taxon>
        <taxon>Pterygota</taxon>
        <taxon>Neoptera</taxon>
        <taxon>Endopterygota</taxon>
        <taxon>Lepidoptera</taxon>
        <taxon>Glossata</taxon>
        <taxon>Ditrysia</taxon>
        <taxon>Papilionoidea</taxon>
        <taxon>Nymphalidae</taxon>
        <taxon>Nymphalinae</taxon>
        <taxon>Euphydryas</taxon>
    </lineage>
</organism>
<gene>
    <name evidence="3" type="ORF">EEDITHA_LOCUS19319</name>
</gene>
<protein>
    <submittedName>
        <fullName evidence="3">Uncharacterized protein</fullName>
    </submittedName>
</protein>
<comment type="caution">
    <text evidence="3">The sequence shown here is derived from an EMBL/GenBank/DDBJ whole genome shotgun (WGS) entry which is preliminary data.</text>
</comment>
<evidence type="ECO:0000256" key="2">
    <source>
        <dbReference type="SAM" id="MobiDB-lite"/>
    </source>
</evidence>
<evidence type="ECO:0000313" key="3">
    <source>
        <dbReference type="EMBL" id="CAH2105001.1"/>
    </source>
</evidence>